<comment type="caution">
    <text evidence="12">The sequence shown here is derived from an EMBL/GenBank/DDBJ whole genome shotgun (WGS) entry which is preliminary data.</text>
</comment>
<dbReference type="InterPro" id="IPR017850">
    <property type="entry name" value="Alkaline_phosphatase_core_sf"/>
</dbReference>
<dbReference type="Gene3D" id="1.10.60.40">
    <property type="match status" value="1"/>
</dbReference>
<evidence type="ECO:0000256" key="5">
    <source>
        <dbReference type="ARBA" id="ARBA00022801"/>
    </source>
</evidence>
<dbReference type="Proteomes" id="UP000193642">
    <property type="component" value="Unassembled WGS sequence"/>
</dbReference>
<dbReference type="PRINTS" id="PR00113">
    <property type="entry name" value="ALKPHPHTASE"/>
</dbReference>
<dbReference type="OrthoDB" id="7392499at2759"/>
<dbReference type="PANTHER" id="PTHR11596">
    <property type="entry name" value="ALKALINE PHOSPHATASE"/>
    <property type="match status" value="1"/>
</dbReference>
<dbReference type="GO" id="GO:0000329">
    <property type="term" value="C:fungal-type vacuole membrane"/>
    <property type="evidence" value="ECO:0007669"/>
    <property type="project" value="TreeGrafter"/>
</dbReference>
<keyword evidence="4 9" id="KW-0479">Metal-binding</keyword>
<evidence type="ECO:0000256" key="11">
    <source>
        <dbReference type="RuleBase" id="RU003947"/>
    </source>
</evidence>
<accession>A0A1Y2C1X3</accession>
<evidence type="ECO:0000256" key="1">
    <source>
        <dbReference type="ARBA" id="ARBA00005984"/>
    </source>
</evidence>
<feature type="binding site" evidence="9">
    <location>
        <position position="179"/>
    </location>
    <ligand>
        <name>Mg(2+)</name>
        <dbReference type="ChEBI" id="CHEBI:18420"/>
    </ligand>
</feature>
<dbReference type="SMART" id="SM00098">
    <property type="entry name" value="alkPPc"/>
    <property type="match status" value="1"/>
</dbReference>
<evidence type="ECO:0000256" key="9">
    <source>
        <dbReference type="PIRSR" id="PIRSR601952-2"/>
    </source>
</evidence>
<evidence type="ECO:0000256" key="4">
    <source>
        <dbReference type="ARBA" id="ARBA00022723"/>
    </source>
</evidence>
<feature type="active site" description="Phosphoserine intermediate" evidence="8">
    <location>
        <position position="126"/>
    </location>
</feature>
<feature type="binding site" evidence="9">
    <location>
        <position position="177"/>
    </location>
    <ligand>
        <name>Mg(2+)</name>
        <dbReference type="ChEBI" id="CHEBI:18420"/>
    </ligand>
</feature>
<dbReference type="GO" id="GO:0004035">
    <property type="term" value="F:alkaline phosphatase activity"/>
    <property type="evidence" value="ECO:0007669"/>
    <property type="project" value="UniProtKB-EC"/>
</dbReference>
<feature type="binding site" evidence="9">
    <location>
        <position position="320"/>
    </location>
    <ligand>
        <name>Mg(2+)</name>
        <dbReference type="ChEBI" id="CHEBI:18420"/>
    </ligand>
</feature>
<dbReference type="CDD" id="cd16012">
    <property type="entry name" value="ALP"/>
    <property type="match status" value="1"/>
</dbReference>
<keyword evidence="5 11" id="KW-0378">Hydrolase</keyword>
<evidence type="ECO:0000256" key="3">
    <source>
        <dbReference type="ARBA" id="ARBA00022553"/>
    </source>
</evidence>
<dbReference type="Gene3D" id="3.40.720.10">
    <property type="entry name" value="Alkaline Phosphatase, subunit A"/>
    <property type="match status" value="1"/>
</dbReference>
<keyword evidence="3" id="KW-0597">Phosphoprotein</keyword>
<comment type="cofactor">
    <cofactor evidence="9">
        <name>Zn(2+)</name>
        <dbReference type="ChEBI" id="CHEBI:29105"/>
    </cofactor>
    <text evidence="9">Binds 2 Zn(2+) ions.</text>
</comment>
<dbReference type="InterPro" id="IPR001952">
    <property type="entry name" value="Alkaline_phosphatase"/>
</dbReference>
<protein>
    <recommendedName>
        <fullName evidence="2 11">Alkaline phosphatase</fullName>
        <ecNumber evidence="2 11">3.1.3.1</ecNumber>
    </recommendedName>
</protein>
<dbReference type="PANTHER" id="PTHR11596:SF5">
    <property type="entry name" value="ALKALINE PHOSPHATASE"/>
    <property type="match status" value="1"/>
</dbReference>
<comment type="similarity">
    <text evidence="1 10">Belongs to the alkaline phosphatase family.</text>
</comment>
<feature type="binding site" evidence="9">
    <location>
        <position position="464"/>
    </location>
    <ligand>
        <name>Zn(2+)</name>
        <dbReference type="ChEBI" id="CHEBI:29105"/>
        <label>2</label>
    </ligand>
</feature>
<dbReference type="SUPFAM" id="SSF53649">
    <property type="entry name" value="Alkaline phosphatase-like"/>
    <property type="match status" value="1"/>
</dbReference>
<sequence>MSSTPLLPSSNHNHNPAHAQDEGTYFSYVLRSLGLSKASSVQRAGASVSVVVVVSLFVWVAVEFGAPPPVNVIMLVSDGFGPASQTLARNYNAFIKEAGPELRLPLDSILVGSSRTRSSSSLVTDSAAGATAFSCALKSYNGAIGVNPEGVPCGTILEAAKLKGYMTGLVATSRITHATPASFSAHVIDREMEDEIAVQQIGNYSLGRMVDLAFGGGSCHFKPQTGSNAGSCRADDLDLLSWGVEKYRWNILESVDVFRNLDVTAVSLPLLGLFTPDHMSFEIDRDDTKEPSLKEMAIKALDILSYATRRSRKGFFIMIEGSRIDMAAHINDPAAHVHDILQYNHLIEAVIVMISTSDHETGGLSVAHELGNVYPDYAWYPEVLRPVQNSTEKIARHLISYPNKSALPTYITETVLPQWLGIKDATKTELDFLTNPNRTAAEYQEFLGIMVSDRAGLGWATHGHSAVDVNLYAHGYKSELLRGNHENTDIGLFMQAVLNVDLQSVTSRLAAGSWWKEVLGRFNAFSKNIGQSAGYNKLHYHEKTPAL</sequence>
<keyword evidence="13" id="KW-1185">Reference proteome</keyword>
<feature type="binding site" evidence="9">
    <location>
        <position position="325"/>
    </location>
    <ligand>
        <name>Zn(2+)</name>
        <dbReference type="ChEBI" id="CHEBI:29105"/>
        <label>2</label>
    </ligand>
</feature>
<evidence type="ECO:0000256" key="7">
    <source>
        <dbReference type="ARBA" id="ARBA00022842"/>
    </source>
</evidence>
<feature type="binding site" evidence="9">
    <location>
        <position position="368"/>
    </location>
    <ligand>
        <name>Zn(2+)</name>
        <dbReference type="ChEBI" id="CHEBI:29105"/>
        <label>2</label>
    </ligand>
</feature>
<dbReference type="AlphaFoldDB" id="A0A1Y2C1X3"/>
<dbReference type="GO" id="GO:0046872">
    <property type="term" value="F:metal ion binding"/>
    <property type="evidence" value="ECO:0007669"/>
    <property type="project" value="UniProtKB-KW"/>
</dbReference>
<comment type="catalytic activity">
    <reaction evidence="11">
        <text>a phosphate monoester + H2O = an alcohol + phosphate</text>
        <dbReference type="Rhea" id="RHEA:15017"/>
        <dbReference type="ChEBI" id="CHEBI:15377"/>
        <dbReference type="ChEBI" id="CHEBI:30879"/>
        <dbReference type="ChEBI" id="CHEBI:43474"/>
        <dbReference type="ChEBI" id="CHEBI:67140"/>
        <dbReference type="EC" id="3.1.3.1"/>
    </reaction>
</comment>
<evidence type="ECO:0000256" key="10">
    <source>
        <dbReference type="RuleBase" id="RU003946"/>
    </source>
</evidence>
<feature type="binding site" evidence="9">
    <location>
        <position position="329"/>
    </location>
    <ligand>
        <name>Zn(2+)</name>
        <dbReference type="ChEBI" id="CHEBI:29105"/>
        <label>2</label>
    </ligand>
</feature>
<dbReference type="EC" id="3.1.3.1" evidence="2 11"/>
<dbReference type="PROSITE" id="PS00123">
    <property type="entry name" value="ALKALINE_PHOSPHATASE"/>
    <property type="match status" value="1"/>
</dbReference>
<name>A0A1Y2C1X3_9FUNG</name>
<feature type="binding site" evidence="9">
    <location>
        <position position="78"/>
    </location>
    <ligand>
        <name>Zn(2+)</name>
        <dbReference type="ChEBI" id="CHEBI:29105"/>
        <label>2</label>
    </ligand>
</feature>
<evidence type="ECO:0000256" key="2">
    <source>
        <dbReference type="ARBA" id="ARBA00012647"/>
    </source>
</evidence>
<dbReference type="InterPro" id="IPR018299">
    <property type="entry name" value="Alkaline_phosphatase_AS"/>
</dbReference>
<organism evidence="12 13">
    <name type="scientific">Rhizoclosmatium globosum</name>
    <dbReference type="NCBI Taxonomy" id="329046"/>
    <lineage>
        <taxon>Eukaryota</taxon>
        <taxon>Fungi</taxon>
        <taxon>Fungi incertae sedis</taxon>
        <taxon>Chytridiomycota</taxon>
        <taxon>Chytridiomycota incertae sedis</taxon>
        <taxon>Chytridiomycetes</taxon>
        <taxon>Chytridiales</taxon>
        <taxon>Chytriomycetaceae</taxon>
        <taxon>Rhizoclosmatium</taxon>
    </lineage>
</organism>
<dbReference type="EMBL" id="MCGO01000033">
    <property type="protein sequence ID" value="ORY41042.1"/>
    <property type="molecule type" value="Genomic_DNA"/>
</dbReference>
<keyword evidence="7 9" id="KW-0460">Magnesium</keyword>
<dbReference type="Pfam" id="PF00245">
    <property type="entry name" value="Alk_phosphatase"/>
    <property type="match status" value="1"/>
</dbReference>
<gene>
    <name evidence="12" type="ORF">BCR33DRAFT_767781</name>
</gene>
<proteinExistence type="inferred from homology"/>
<reference evidence="12 13" key="1">
    <citation type="submission" date="2016-07" db="EMBL/GenBank/DDBJ databases">
        <title>Pervasive Adenine N6-methylation of Active Genes in Fungi.</title>
        <authorList>
            <consortium name="DOE Joint Genome Institute"/>
            <person name="Mondo S.J."/>
            <person name="Dannebaum R.O."/>
            <person name="Kuo R.C."/>
            <person name="Labutti K."/>
            <person name="Haridas S."/>
            <person name="Kuo A."/>
            <person name="Salamov A."/>
            <person name="Ahrendt S.R."/>
            <person name="Lipzen A."/>
            <person name="Sullivan W."/>
            <person name="Andreopoulos W.B."/>
            <person name="Clum A."/>
            <person name="Lindquist E."/>
            <person name="Daum C."/>
            <person name="Ramamoorthy G.K."/>
            <person name="Gryganskyi A."/>
            <person name="Culley D."/>
            <person name="Magnuson J.K."/>
            <person name="James T.Y."/>
            <person name="O'Malley M.A."/>
            <person name="Stajich J.E."/>
            <person name="Spatafora J.W."/>
            <person name="Visel A."/>
            <person name="Grigoriev I.V."/>
        </authorList>
    </citation>
    <scope>NUCLEOTIDE SEQUENCE [LARGE SCALE GENOMIC DNA]</scope>
    <source>
        <strain evidence="12 13">JEL800</strain>
    </source>
</reference>
<comment type="cofactor">
    <cofactor evidence="9">
        <name>Mg(2+)</name>
        <dbReference type="ChEBI" id="CHEBI:18420"/>
    </cofactor>
    <text evidence="9">Binds 1 Mg(2+) ion.</text>
</comment>
<evidence type="ECO:0000313" key="13">
    <source>
        <dbReference type="Proteomes" id="UP000193642"/>
    </source>
</evidence>
<keyword evidence="6 9" id="KW-0862">Zinc</keyword>
<evidence type="ECO:0000256" key="6">
    <source>
        <dbReference type="ARBA" id="ARBA00022833"/>
    </source>
</evidence>
<evidence type="ECO:0000256" key="8">
    <source>
        <dbReference type="PIRSR" id="PIRSR601952-1"/>
    </source>
</evidence>
<dbReference type="STRING" id="329046.A0A1Y2C1X3"/>
<feature type="binding site" evidence="9">
    <location>
        <position position="78"/>
    </location>
    <ligand>
        <name>Mg(2+)</name>
        <dbReference type="ChEBI" id="CHEBI:18420"/>
    </ligand>
</feature>
<evidence type="ECO:0000313" key="12">
    <source>
        <dbReference type="EMBL" id="ORY41042.1"/>
    </source>
</evidence>